<evidence type="ECO:0000313" key="1">
    <source>
        <dbReference type="EMBL" id="ABC29680.1"/>
    </source>
</evidence>
<evidence type="ECO:0000313" key="2">
    <source>
        <dbReference type="Proteomes" id="UP000000238"/>
    </source>
</evidence>
<dbReference type="STRING" id="349521.HCH_02906"/>
<proteinExistence type="predicted"/>
<dbReference type="KEGG" id="hch:HCH_02906"/>
<dbReference type="OrthoDB" id="8526408at2"/>
<dbReference type="AlphaFoldDB" id="Q2SI44"/>
<keyword evidence="2" id="KW-1185">Reference proteome</keyword>
<dbReference type="RefSeq" id="WP_011396749.1">
    <property type="nucleotide sequence ID" value="NC_007645.1"/>
</dbReference>
<dbReference type="EMBL" id="CP000155">
    <property type="protein sequence ID" value="ABC29680.1"/>
    <property type="molecule type" value="Genomic_DNA"/>
</dbReference>
<reference evidence="1 2" key="1">
    <citation type="journal article" date="2005" name="Nucleic Acids Res.">
        <title>Genomic blueprint of Hahella chejuensis, a marine microbe producing an algicidal agent.</title>
        <authorList>
            <person name="Jeong H."/>
            <person name="Yim J.H."/>
            <person name="Lee C."/>
            <person name="Choi S.-H."/>
            <person name="Park Y.K."/>
            <person name="Yoon S.H."/>
            <person name="Hur C.-G."/>
            <person name="Kang H.-Y."/>
            <person name="Kim D."/>
            <person name="Lee H.H."/>
            <person name="Park K.H."/>
            <person name="Park S.-H."/>
            <person name="Park H.-S."/>
            <person name="Lee H.K."/>
            <person name="Oh T.K."/>
            <person name="Kim J.F."/>
        </authorList>
    </citation>
    <scope>NUCLEOTIDE SEQUENCE [LARGE SCALE GENOMIC DNA]</scope>
    <source>
        <strain evidence="1 2">KCTC 2396</strain>
    </source>
</reference>
<organism evidence="1 2">
    <name type="scientific">Hahella chejuensis (strain KCTC 2396)</name>
    <dbReference type="NCBI Taxonomy" id="349521"/>
    <lineage>
        <taxon>Bacteria</taxon>
        <taxon>Pseudomonadati</taxon>
        <taxon>Pseudomonadota</taxon>
        <taxon>Gammaproteobacteria</taxon>
        <taxon>Oceanospirillales</taxon>
        <taxon>Hahellaceae</taxon>
        <taxon>Hahella</taxon>
    </lineage>
</organism>
<accession>Q2SI44</accession>
<gene>
    <name evidence="1" type="ordered locus">HCH_02906</name>
</gene>
<sequence>MSLIIDGVEIPIDARLDLSVSYQRLERSAMHRIGPAATAIKQTLWSGKYRVTVSGSGWYPPGLQSVDFSGAVLLASIAPLSKVGGVGDINIGADTDRRGEADYTAYAHAIMIDGNRQDAELAVAVNGDCTITPVAGASFYQVFWFPIMSLIFADPPAENTDMAGITTSWEMVGEQV</sequence>
<name>Q2SI44_HAHCH</name>
<protein>
    <submittedName>
        <fullName evidence="1">Uncharacterized protein</fullName>
    </submittedName>
</protein>
<dbReference type="HOGENOM" id="CLU_136781_0_0_6"/>
<dbReference type="Proteomes" id="UP000000238">
    <property type="component" value="Chromosome"/>
</dbReference>